<dbReference type="PANTHER" id="PTHR13317">
    <property type="entry name" value="TRANSMEMBRANE ANTERIOR POSTERIOR TRANSFORMATION PROTEIN 1 HOMOLOG"/>
    <property type="match status" value="1"/>
</dbReference>
<dbReference type="GO" id="GO:0006465">
    <property type="term" value="P:signal peptide processing"/>
    <property type="evidence" value="ECO:0007669"/>
    <property type="project" value="InterPro"/>
</dbReference>
<evidence type="ECO:0000256" key="1">
    <source>
        <dbReference type="ARBA" id="ARBA00004141"/>
    </source>
</evidence>
<dbReference type="InterPro" id="IPR008010">
    <property type="entry name" value="Tatp1"/>
</dbReference>
<dbReference type="InterPro" id="IPR019758">
    <property type="entry name" value="Pept_S26A_signal_pept_1_CS"/>
</dbReference>
<feature type="domain" description="Peptidase S26" evidence="10">
    <location>
        <begin position="659"/>
        <end position="699"/>
    </location>
</feature>
<reference evidence="11 12" key="1">
    <citation type="submission" date="2018-09" db="EMBL/GenBank/DDBJ databases">
        <title>A high-quality reference genome of wild soybean provides a powerful tool to mine soybean genomes.</title>
        <authorList>
            <person name="Xie M."/>
            <person name="Chung C.Y.L."/>
            <person name="Li M.-W."/>
            <person name="Wong F.-L."/>
            <person name="Chan T.-F."/>
            <person name="Lam H.-M."/>
        </authorList>
    </citation>
    <scope>NUCLEOTIDE SEQUENCE [LARGE SCALE GENOMIC DNA]</scope>
    <source>
        <strain evidence="12">cv. W05</strain>
        <tissue evidence="11">Hypocotyl of etiolated seedlings</tissue>
    </source>
</reference>
<feature type="compositionally biased region" description="Low complexity" evidence="8">
    <location>
        <begin position="41"/>
        <end position="52"/>
    </location>
</feature>
<protein>
    <submittedName>
        <fullName evidence="11">Protein POLLEN DEFECTIVE IN GUIDANCE 1 isoform A</fullName>
    </submittedName>
</protein>
<dbReference type="PANTHER" id="PTHR13317:SF4">
    <property type="entry name" value="TRANSMEMBRANE ANTERIOR POSTERIOR TRANSFORMATION PROTEIN 1 HOMOLOG"/>
    <property type="match status" value="1"/>
</dbReference>
<dbReference type="InterPro" id="IPR036286">
    <property type="entry name" value="LexA/Signal_pep-like_sf"/>
</dbReference>
<dbReference type="InterPro" id="IPR019533">
    <property type="entry name" value="Peptidase_S26"/>
</dbReference>
<evidence type="ECO:0000256" key="4">
    <source>
        <dbReference type="ARBA" id="ARBA00022801"/>
    </source>
</evidence>
<keyword evidence="12" id="KW-1185">Reference proteome</keyword>
<feature type="region of interest" description="Disordered" evidence="8">
    <location>
        <begin position="1"/>
        <end position="57"/>
    </location>
</feature>
<dbReference type="InterPro" id="IPR000223">
    <property type="entry name" value="Pept_S26A_signal_pept_1"/>
</dbReference>
<dbReference type="GO" id="GO:0005789">
    <property type="term" value="C:endoplasmic reticulum membrane"/>
    <property type="evidence" value="ECO:0007669"/>
    <property type="project" value="TreeGrafter"/>
</dbReference>
<keyword evidence="4" id="KW-0378">Hydrolase</keyword>
<sequence length="736" mass="83518">MCTTHDRFGKVKMRHRGAPEEPPQPQPSFPHRKKKRKRRATATATVGSTSVSFETSHTDAPDQLNTHIHDAAVACEQSKATAAGDGFRFGELRQRSVNGRDSFVDLAVTAVGDGYVTETVESLELKRVLGNDSIPKRSPVSSFLEKVLHGNSVCSTTTVGDEKGRERVYDTIFRLPWRCELLIDVGFFVCFNSFLSLLTIMPPRIVMTIWRLLKTRKFKRPSTIELSDFGCFLIMICGVVVLQQIDISLIYHMIRGQETIKLYVIYNMLEIFDKLCQNFIGDVLPMLFHSAEEFARCPPETESMKFWIWRFISDQVLAVVASNILFLGAITLSACIVSHYNALPALLVSNNFSEIKSYVFKGYSKDNVHSMVYSDSIERFHISAFVLFVLAQNILEAEGPWFGSFISNILLVYLFEMAIDVIKHSFIAKFNNISPVAYSEFLEVLCKQTLHMQTEDAKKKLTFVPLAPACVVIRVLAPVYAASLPYNPLPWRLFWILLFSAITYIMLTSLKVLIGMVLRKHARCTKEAHTLQIMLMRQFFEAWARKTVVMILRNLEAFEPIIKAGWRFSKFYCFIRVTKTYLIAPAVTYGPSMIPTIDLKSGMFLMEKISPRFGKVARGDIVVLRNPQHPRHFMTKRVVGLEGDSLTRISSPDNSDKSKTIVVPKGAVWVEGDNKYNSNDSRKFGPVPYDLIDGKMLWRYGCPIGFDGRIYVILIENLRPFEEGSSTIMAHCIADI</sequence>
<feature type="transmembrane region" description="Helical" evidence="9">
    <location>
        <begin position="222"/>
        <end position="245"/>
    </location>
</feature>
<evidence type="ECO:0000313" key="11">
    <source>
        <dbReference type="EMBL" id="RZB81685.1"/>
    </source>
</evidence>
<name>A0A445I6Z5_GLYSO</name>
<evidence type="ECO:0000313" key="12">
    <source>
        <dbReference type="Proteomes" id="UP000289340"/>
    </source>
</evidence>
<evidence type="ECO:0000259" key="10">
    <source>
        <dbReference type="Pfam" id="PF10502"/>
    </source>
</evidence>
<evidence type="ECO:0000256" key="9">
    <source>
        <dbReference type="SAM" id="Phobius"/>
    </source>
</evidence>
<keyword evidence="6 9" id="KW-0472">Membrane</keyword>
<organism evidence="11 12">
    <name type="scientific">Glycine soja</name>
    <name type="common">Wild soybean</name>
    <dbReference type="NCBI Taxonomy" id="3848"/>
    <lineage>
        <taxon>Eukaryota</taxon>
        <taxon>Viridiplantae</taxon>
        <taxon>Streptophyta</taxon>
        <taxon>Embryophyta</taxon>
        <taxon>Tracheophyta</taxon>
        <taxon>Spermatophyta</taxon>
        <taxon>Magnoliopsida</taxon>
        <taxon>eudicotyledons</taxon>
        <taxon>Gunneridae</taxon>
        <taxon>Pentapetalae</taxon>
        <taxon>rosids</taxon>
        <taxon>fabids</taxon>
        <taxon>Fabales</taxon>
        <taxon>Fabaceae</taxon>
        <taxon>Papilionoideae</taxon>
        <taxon>50 kb inversion clade</taxon>
        <taxon>NPAAA clade</taxon>
        <taxon>indigoferoid/millettioid clade</taxon>
        <taxon>Phaseoleae</taxon>
        <taxon>Glycine</taxon>
        <taxon>Glycine subgen. Soja</taxon>
    </lineage>
</organism>
<evidence type="ECO:0000256" key="5">
    <source>
        <dbReference type="ARBA" id="ARBA00022989"/>
    </source>
</evidence>
<proteinExistence type="inferred from homology"/>
<keyword evidence="3 9" id="KW-0812">Transmembrane</keyword>
<dbReference type="GO" id="GO:0004252">
    <property type="term" value="F:serine-type endopeptidase activity"/>
    <property type="evidence" value="ECO:0007669"/>
    <property type="project" value="InterPro"/>
</dbReference>
<feature type="domain" description="Peptidase S26" evidence="10">
    <location>
        <begin position="573"/>
        <end position="646"/>
    </location>
</feature>
<feature type="active site" evidence="7">
    <location>
        <position position="592"/>
    </location>
</feature>
<evidence type="ECO:0000256" key="8">
    <source>
        <dbReference type="SAM" id="MobiDB-lite"/>
    </source>
</evidence>
<evidence type="ECO:0000256" key="3">
    <source>
        <dbReference type="ARBA" id="ARBA00022692"/>
    </source>
</evidence>
<comment type="caution">
    <text evidence="11">The sequence shown here is derived from an EMBL/GenBank/DDBJ whole genome shotgun (WGS) entry which is preliminary data.</text>
</comment>
<dbReference type="Gene3D" id="2.10.109.10">
    <property type="entry name" value="Umud Fragment, subunit A"/>
    <property type="match status" value="1"/>
</dbReference>
<keyword evidence="5 9" id="KW-1133">Transmembrane helix</keyword>
<dbReference type="PRINTS" id="PR00727">
    <property type="entry name" value="LEADERPTASE"/>
</dbReference>
<evidence type="ECO:0000256" key="6">
    <source>
        <dbReference type="ARBA" id="ARBA00023136"/>
    </source>
</evidence>
<dbReference type="AlphaFoldDB" id="A0A445I6Z5"/>
<feature type="transmembrane region" description="Helical" evidence="9">
    <location>
        <begin position="493"/>
        <end position="518"/>
    </location>
</feature>
<evidence type="ECO:0000256" key="7">
    <source>
        <dbReference type="PIRSR" id="PIRSR600223-1"/>
    </source>
</evidence>
<comment type="similarity">
    <text evidence="2">Belongs to the TAPT1 family.</text>
</comment>
<dbReference type="EMBL" id="QZWG01000011">
    <property type="protein sequence ID" value="RZB81685.1"/>
    <property type="molecule type" value="Genomic_DNA"/>
</dbReference>
<comment type="subcellular location">
    <subcellularLocation>
        <location evidence="1">Membrane</location>
        <topology evidence="1">Multi-pass membrane protein</topology>
    </subcellularLocation>
</comment>
<accession>A0A445I6Z5</accession>
<feature type="active site" evidence="7">
    <location>
        <position position="636"/>
    </location>
</feature>
<dbReference type="Proteomes" id="UP000289340">
    <property type="component" value="Chromosome 11"/>
</dbReference>
<feature type="transmembrane region" description="Helical" evidence="9">
    <location>
        <begin position="461"/>
        <end position="481"/>
    </location>
</feature>
<dbReference type="Pfam" id="PF05346">
    <property type="entry name" value="DUF747"/>
    <property type="match status" value="1"/>
</dbReference>
<gene>
    <name evidence="11" type="ORF">D0Y65_031096</name>
</gene>
<dbReference type="CDD" id="cd06530">
    <property type="entry name" value="S26_SPase_I"/>
    <property type="match status" value="1"/>
</dbReference>
<dbReference type="PROSITE" id="PS00761">
    <property type="entry name" value="SPASE_I_3"/>
    <property type="match status" value="1"/>
</dbReference>
<evidence type="ECO:0000256" key="2">
    <source>
        <dbReference type="ARBA" id="ARBA00008803"/>
    </source>
</evidence>
<feature type="compositionally biased region" description="Basic residues" evidence="8">
    <location>
        <begin position="30"/>
        <end position="40"/>
    </location>
</feature>
<feature type="transmembrane region" description="Helical" evidence="9">
    <location>
        <begin position="181"/>
        <end position="201"/>
    </location>
</feature>
<feature type="transmembrane region" description="Helical" evidence="9">
    <location>
        <begin position="316"/>
        <end position="337"/>
    </location>
</feature>
<dbReference type="SUPFAM" id="SSF51306">
    <property type="entry name" value="LexA/Signal peptidase"/>
    <property type="match status" value="1"/>
</dbReference>
<feature type="transmembrane region" description="Helical" evidence="9">
    <location>
        <begin position="401"/>
        <end position="422"/>
    </location>
</feature>
<dbReference type="Pfam" id="PF10502">
    <property type="entry name" value="Peptidase_S26"/>
    <property type="match status" value="2"/>
</dbReference>